<dbReference type="Pfam" id="PF00717">
    <property type="entry name" value="Peptidase_S24"/>
    <property type="match status" value="1"/>
</dbReference>
<dbReference type="CDD" id="cd06529">
    <property type="entry name" value="S24_LexA-like"/>
    <property type="match status" value="1"/>
</dbReference>
<dbReference type="PANTHER" id="PTHR40661">
    <property type="match status" value="1"/>
</dbReference>
<sequence length="279" mass="30462">MDNRIKELRLAKGLTLQQVADKAGTTKAQVMKLEKGDRRLTDLWMVRLSIALACDPKELMDTSRASRHLPARDSRGDQLDDELDSHEEETGRSSAGSRKTDPNRKHPSGSGSSGSGSSGSGTRQRPPKGSDSVAEIDVRGGMGGGGEAGVAYHPDGKGDVSIADDIRGNWSLPSEYLRTELHVQPTAARIIEVQGDSMTPTLVSGDRVMIDINDQRPTPPGIFALWDGFGVVVKRIEHIPNTDPPLLRISSDNANHAEYQRTFDEVNIIGRVIWYGRRM</sequence>
<evidence type="ECO:0000259" key="7">
    <source>
        <dbReference type="PROSITE" id="PS50943"/>
    </source>
</evidence>
<dbReference type="Gene3D" id="1.10.260.40">
    <property type="entry name" value="lambda repressor-like DNA-binding domains"/>
    <property type="match status" value="1"/>
</dbReference>
<dbReference type="InterPro" id="IPR019756">
    <property type="entry name" value="Pept_S26A_signal_pept_1_Ser-AS"/>
</dbReference>
<evidence type="ECO:0000256" key="5">
    <source>
        <dbReference type="ARBA" id="ARBA00023163"/>
    </source>
</evidence>
<dbReference type="InterPro" id="IPR015927">
    <property type="entry name" value="Peptidase_S24_S26A/B/C"/>
</dbReference>
<keyword evidence="1" id="KW-0645">Protease</keyword>
<evidence type="ECO:0000313" key="8">
    <source>
        <dbReference type="EMBL" id="MCZ4279782.1"/>
    </source>
</evidence>
<comment type="caution">
    <text evidence="8">The sequence shown here is derived from an EMBL/GenBank/DDBJ whole genome shotgun (WGS) entry which is preliminary data.</text>
</comment>
<proteinExistence type="predicted"/>
<dbReference type="PROSITE" id="PS50943">
    <property type="entry name" value="HTH_CROC1"/>
    <property type="match status" value="1"/>
</dbReference>
<keyword evidence="2" id="KW-0378">Hydrolase</keyword>
<dbReference type="EMBL" id="JAPWGY010000001">
    <property type="protein sequence ID" value="MCZ4279782.1"/>
    <property type="molecule type" value="Genomic_DNA"/>
</dbReference>
<dbReference type="SUPFAM" id="SSF51306">
    <property type="entry name" value="LexA/Signal peptidase"/>
    <property type="match status" value="1"/>
</dbReference>
<dbReference type="SMART" id="SM00530">
    <property type="entry name" value="HTH_XRE"/>
    <property type="match status" value="1"/>
</dbReference>
<dbReference type="RefSeq" id="WP_269421979.1">
    <property type="nucleotide sequence ID" value="NZ_JAPWGY010000001.1"/>
</dbReference>
<protein>
    <submittedName>
        <fullName evidence="8">LexA family transcriptional regulator</fullName>
    </submittedName>
</protein>
<dbReference type="Proteomes" id="UP001069802">
    <property type="component" value="Unassembled WGS sequence"/>
</dbReference>
<dbReference type="InterPro" id="IPR010982">
    <property type="entry name" value="Lambda_DNA-bd_dom_sf"/>
</dbReference>
<name>A0ABT4LF99_9PROT</name>
<evidence type="ECO:0000256" key="6">
    <source>
        <dbReference type="SAM" id="MobiDB-lite"/>
    </source>
</evidence>
<dbReference type="InterPro" id="IPR039418">
    <property type="entry name" value="LexA-like"/>
</dbReference>
<feature type="domain" description="HTH cro/C1-type" evidence="7">
    <location>
        <begin position="5"/>
        <end position="59"/>
    </location>
</feature>
<gene>
    <name evidence="8" type="ORF">O4H49_03260</name>
</gene>
<dbReference type="SUPFAM" id="SSF47413">
    <property type="entry name" value="lambda repressor-like DNA-binding domains"/>
    <property type="match status" value="1"/>
</dbReference>
<dbReference type="InterPro" id="IPR036286">
    <property type="entry name" value="LexA/Signal_pep-like_sf"/>
</dbReference>
<evidence type="ECO:0000256" key="2">
    <source>
        <dbReference type="ARBA" id="ARBA00022801"/>
    </source>
</evidence>
<evidence type="ECO:0000313" key="9">
    <source>
        <dbReference type="Proteomes" id="UP001069802"/>
    </source>
</evidence>
<dbReference type="PANTHER" id="PTHR40661:SF3">
    <property type="entry name" value="FELS-1 PROPHAGE TRANSCRIPTIONAL REGULATOR"/>
    <property type="match status" value="1"/>
</dbReference>
<keyword evidence="5" id="KW-0804">Transcription</keyword>
<evidence type="ECO:0000256" key="1">
    <source>
        <dbReference type="ARBA" id="ARBA00022670"/>
    </source>
</evidence>
<keyword evidence="4" id="KW-0238">DNA-binding</keyword>
<dbReference type="Gene3D" id="2.10.109.10">
    <property type="entry name" value="Umud Fragment, subunit A"/>
    <property type="match status" value="1"/>
</dbReference>
<organism evidence="8 9">
    <name type="scientific">Kiloniella laminariae</name>
    <dbReference type="NCBI Taxonomy" id="454162"/>
    <lineage>
        <taxon>Bacteria</taxon>
        <taxon>Pseudomonadati</taxon>
        <taxon>Pseudomonadota</taxon>
        <taxon>Alphaproteobacteria</taxon>
        <taxon>Rhodospirillales</taxon>
        <taxon>Kiloniellaceae</taxon>
        <taxon>Kiloniella</taxon>
    </lineage>
</organism>
<feature type="region of interest" description="Disordered" evidence="6">
    <location>
        <begin position="61"/>
        <end position="153"/>
    </location>
</feature>
<dbReference type="InterPro" id="IPR001387">
    <property type="entry name" value="Cro/C1-type_HTH"/>
</dbReference>
<dbReference type="PROSITE" id="PS00501">
    <property type="entry name" value="SPASE_I_1"/>
    <property type="match status" value="1"/>
</dbReference>
<evidence type="ECO:0000256" key="4">
    <source>
        <dbReference type="ARBA" id="ARBA00023125"/>
    </source>
</evidence>
<evidence type="ECO:0000256" key="3">
    <source>
        <dbReference type="ARBA" id="ARBA00023015"/>
    </source>
</evidence>
<keyword evidence="9" id="KW-1185">Reference proteome</keyword>
<dbReference type="CDD" id="cd00093">
    <property type="entry name" value="HTH_XRE"/>
    <property type="match status" value="1"/>
</dbReference>
<dbReference type="Pfam" id="PF01381">
    <property type="entry name" value="HTH_3"/>
    <property type="match status" value="1"/>
</dbReference>
<reference evidence="8" key="1">
    <citation type="submission" date="2022-12" db="EMBL/GenBank/DDBJ databases">
        <title>Bacterial isolates from different developmental stages of Nematostella vectensis.</title>
        <authorList>
            <person name="Fraune S."/>
        </authorList>
    </citation>
    <scope>NUCLEOTIDE SEQUENCE</scope>
    <source>
        <strain evidence="8">G21630-S1</strain>
    </source>
</reference>
<keyword evidence="3" id="KW-0805">Transcription regulation</keyword>
<accession>A0ABT4LF99</accession>